<accession>A0A1I4MIF3</accession>
<evidence type="ECO:0000256" key="3">
    <source>
        <dbReference type="ARBA" id="ARBA00007125"/>
    </source>
</evidence>
<reference evidence="15 16" key="1">
    <citation type="submission" date="2016-10" db="EMBL/GenBank/DDBJ databases">
        <authorList>
            <person name="de Groot N.N."/>
        </authorList>
    </citation>
    <scope>NUCLEOTIDE SEQUENCE [LARGE SCALE GENOMIC DNA]</scope>
    <source>
        <strain evidence="14 15">CGMCC 1.9095</strain>
        <strain evidence="13 16">DSM 22558</strain>
    </source>
</reference>
<dbReference type="EC" id="3.6.1.11" evidence="5"/>
<dbReference type="Gene3D" id="3.30.420.40">
    <property type="match status" value="1"/>
</dbReference>
<dbReference type="Gene3D" id="3.30.420.150">
    <property type="entry name" value="Exopolyphosphatase. Domain 2"/>
    <property type="match status" value="1"/>
</dbReference>
<comment type="similarity">
    <text evidence="3">Belongs to the GppA/Ppx family.</text>
</comment>
<dbReference type="Pfam" id="PF02541">
    <property type="entry name" value="Ppx-GppA"/>
    <property type="match status" value="1"/>
</dbReference>
<dbReference type="InterPro" id="IPR048950">
    <property type="entry name" value="Ppx_GppA_C"/>
</dbReference>
<evidence type="ECO:0000256" key="5">
    <source>
        <dbReference type="ARBA" id="ARBA00012451"/>
    </source>
</evidence>
<dbReference type="GO" id="GO:0004309">
    <property type="term" value="F:exopolyphosphatase activity"/>
    <property type="evidence" value="ECO:0007669"/>
    <property type="project" value="UniProtKB-EC"/>
</dbReference>
<keyword evidence="7" id="KW-1003">Cell membrane</keyword>
<organism evidence="14 15">
    <name type="scientific">Halopseudomonas bauzanensis</name>
    <dbReference type="NCBI Taxonomy" id="653930"/>
    <lineage>
        <taxon>Bacteria</taxon>
        <taxon>Pseudomonadati</taxon>
        <taxon>Pseudomonadota</taxon>
        <taxon>Gammaproteobacteria</taxon>
        <taxon>Pseudomonadales</taxon>
        <taxon>Pseudomonadaceae</taxon>
        <taxon>Halopseudomonas</taxon>
    </lineage>
</organism>
<dbReference type="AlphaFoldDB" id="A0A1I4MIF3"/>
<sequence length="501" mass="56084">MAQTELGDFPLVATIDLGSNSFHMVLARVDHGEIRILERLGEKVQLGAGLDEQGILNEEAMQRGLDCLRRFAQLINGLPAGAVRIVATNTLRVARNRDVFINRVKDVLGHRVDVISGREEARLIYLGVAHTLADDAGKRLVVDIGGGSTEFIVGERFESILRESLHIGCVSFGQQFFADGRISPARYARAYTAARLELMPIEQSIQRLGWQEAVGASGTIRAIGQCLRGGGLTDGEVTREGLQWLKRKVLKANQVDKLDLPGLKADRRPILPSGLAILEALFDALDVQRMEHSEGALREGVLYEIFGRREHEDVRERTLTALVERCHVDTEQAARVESKALSLLGKVAESWDLTDSKHADLLRWAARVHEVGMDIAHSQYHKHGAYLIEHADLPGFSRQEQLHMSLLVRGHRRNLPGEDRMTELGEEGPPLRRLCMLLRLAILYHHIRGYQEMPELEVTARAKQLTLRFPAGWLKANPLTQADFAQEARYWAKIGYTLTVR</sequence>
<dbReference type="InterPro" id="IPR043129">
    <property type="entry name" value="ATPase_NBD"/>
</dbReference>
<dbReference type="Pfam" id="PF21447">
    <property type="entry name" value="Ppx-GppA_III"/>
    <property type="match status" value="1"/>
</dbReference>
<dbReference type="CDD" id="cd24053">
    <property type="entry name" value="ASKHA_NBD_EcPPX-GppA-like"/>
    <property type="match status" value="1"/>
</dbReference>
<dbReference type="FunFam" id="3.30.420.150:FF:000001">
    <property type="entry name" value="Guanosine-5'-triphosphate,3'-diphosphate pyrophosphatase"/>
    <property type="match status" value="1"/>
</dbReference>
<protein>
    <recommendedName>
        <fullName evidence="6">Exopolyphosphatase</fullName>
        <ecNumber evidence="5">3.6.1.11</ecNumber>
    </recommendedName>
</protein>
<proteinExistence type="inferred from homology"/>
<dbReference type="PANTHER" id="PTHR30005:SF14">
    <property type="entry name" value="EXOPOLYPHOSPHATASE"/>
    <property type="match status" value="1"/>
</dbReference>
<evidence type="ECO:0000259" key="12">
    <source>
        <dbReference type="Pfam" id="PF21447"/>
    </source>
</evidence>
<keyword evidence="9" id="KW-0472">Membrane</keyword>
<evidence type="ECO:0000313" key="15">
    <source>
        <dbReference type="Proteomes" id="UP000186599"/>
    </source>
</evidence>
<dbReference type="PANTHER" id="PTHR30005">
    <property type="entry name" value="EXOPOLYPHOSPHATASE"/>
    <property type="match status" value="1"/>
</dbReference>
<comment type="subunit">
    <text evidence="4">Homodimer.</text>
</comment>
<dbReference type="NCBIfam" id="TIGR03706">
    <property type="entry name" value="exo_poly_only"/>
    <property type="match status" value="1"/>
</dbReference>
<evidence type="ECO:0000256" key="2">
    <source>
        <dbReference type="ARBA" id="ARBA00004202"/>
    </source>
</evidence>
<evidence type="ECO:0000256" key="9">
    <source>
        <dbReference type="ARBA" id="ARBA00023136"/>
    </source>
</evidence>
<comment type="catalytic activity">
    <reaction evidence="10">
        <text>[phosphate](n) + H2O = [phosphate](n-1) + phosphate + H(+)</text>
        <dbReference type="Rhea" id="RHEA:21528"/>
        <dbReference type="Rhea" id="RHEA-COMP:9859"/>
        <dbReference type="Rhea" id="RHEA-COMP:14279"/>
        <dbReference type="ChEBI" id="CHEBI:15377"/>
        <dbReference type="ChEBI" id="CHEBI:15378"/>
        <dbReference type="ChEBI" id="CHEBI:16838"/>
        <dbReference type="ChEBI" id="CHEBI:43474"/>
        <dbReference type="EC" id="3.6.1.11"/>
    </reaction>
</comment>
<dbReference type="EMBL" id="FOUA01000003">
    <property type="protein sequence ID" value="SFM02827.1"/>
    <property type="molecule type" value="Genomic_DNA"/>
</dbReference>
<dbReference type="Proteomes" id="UP000186904">
    <property type="component" value="Unassembled WGS sequence"/>
</dbReference>
<dbReference type="Gene3D" id="1.10.3210.10">
    <property type="entry name" value="Hypothetical protein af1432"/>
    <property type="match status" value="1"/>
</dbReference>
<evidence type="ECO:0000313" key="14">
    <source>
        <dbReference type="EMBL" id="SFM02827.1"/>
    </source>
</evidence>
<evidence type="ECO:0000313" key="16">
    <source>
        <dbReference type="Proteomes" id="UP000186904"/>
    </source>
</evidence>
<dbReference type="SUPFAM" id="SSF109604">
    <property type="entry name" value="HD-domain/PDEase-like"/>
    <property type="match status" value="1"/>
</dbReference>
<keyword evidence="8" id="KW-0378">Hydrolase</keyword>
<dbReference type="Proteomes" id="UP000186599">
    <property type="component" value="Unassembled WGS sequence"/>
</dbReference>
<comment type="cofactor">
    <cofactor evidence="1">
        <name>Mg(2+)</name>
        <dbReference type="ChEBI" id="CHEBI:18420"/>
    </cofactor>
</comment>
<name>A0A1I4MIF3_9GAMM</name>
<dbReference type="OrthoDB" id="9793035at2"/>
<feature type="domain" description="Ppx/GppA phosphatase C-terminal" evidence="12">
    <location>
        <begin position="314"/>
        <end position="487"/>
    </location>
</feature>
<keyword evidence="15" id="KW-1185">Reference proteome</keyword>
<dbReference type="FunFam" id="3.30.420.40:FF:000023">
    <property type="entry name" value="Guanosine-5'-triphosphate,3'-diphosphate pyrophosphatase"/>
    <property type="match status" value="1"/>
</dbReference>
<dbReference type="InterPro" id="IPR030673">
    <property type="entry name" value="PyroPPase_GppA_Ppx"/>
</dbReference>
<dbReference type="GO" id="GO:0005886">
    <property type="term" value="C:plasma membrane"/>
    <property type="evidence" value="ECO:0007669"/>
    <property type="project" value="UniProtKB-SubCell"/>
</dbReference>
<comment type="subcellular location">
    <subcellularLocation>
        <location evidence="2">Cell membrane</location>
        <topology evidence="2">Peripheral membrane protein</topology>
    </subcellularLocation>
</comment>
<evidence type="ECO:0000313" key="13">
    <source>
        <dbReference type="EMBL" id="SES01859.1"/>
    </source>
</evidence>
<dbReference type="RefSeq" id="WP_074779454.1">
    <property type="nucleotide sequence ID" value="NZ_FOGN01000003.1"/>
</dbReference>
<evidence type="ECO:0000256" key="1">
    <source>
        <dbReference type="ARBA" id="ARBA00001946"/>
    </source>
</evidence>
<dbReference type="SUPFAM" id="SSF53067">
    <property type="entry name" value="Actin-like ATPase domain"/>
    <property type="match status" value="2"/>
</dbReference>
<dbReference type="GO" id="GO:0006798">
    <property type="term" value="P:polyphosphate catabolic process"/>
    <property type="evidence" value="ECO:0007669"/>
    <property type="project" value="TreeGrafter"/>
</dbReference>
<evidence type="ECO:0000256" key="8">
    <source>
        <dbReference type="ARBA" id="ARBA00022801"/>
    </source>
</evidence>
<dbReference type="InterPro" id="IPR050273">
    <property type="entry name" value="GppA/Ppx_hydrolase"/>
</dbReference>
<dbReference type="PIRSF" id="PIRSF001267">
    <property type="entry name" value="Pyrophosphatase_GppA_Ppx"/>
    <property type="match status" value="1"/>
</dbReference>
<evidence type="ECO:0000256" key="6">
    <source>
        <dbReference type="ARBA" id="ARBA00020416"/>
    </source>
</evidence>
<dbReference type="InterPro" id="IPR003695">
    <property type="entry name" value="Ppx_GppA_N"/>
</dbReference>
<feature type="domain" description="Ppx/GppA phosphatase N-terminal" evidence="11">
    <location>
        <begin position="26"/>
        <end position="306"/>
    </location>
</feature>
<dbReference type="STRING" id="653930.SAMN05216589_2022"/>
<gene>
    <name evidence="14" type="ORF">SAMN04487855_2021</name>
    <name evidence="13" type="ORF">SAMN05216589_2022</name>
</gene>
<evidence type="ECO:0000256" key="7">
    <source>
        <dbReference type="ARBA" id="ARBA00022475"/>
    </source>
</evidence>
<dbReference type="InterPro" id="IPR022371">
    <property type="entry name" value="Exopolyphosphatase"/>
</dbReference>
<dbReference type="EMBL" id="FOGN01000003">
    <property type="protein sequence ID" value="SES01859.1"/>
    <property type="molecule type" value="Genomic_DNA"/>
</dbReference>
<evidence type="ECO:0000256" key="10">
    <source>
        <dbReference type="ARBA" id="ARBA00047607"/>
    </source>
</evidence>
<evidence type="ECO:0000256" key="4">
    <source>
        <dbReference type="ARBA" id="ARBA00011738"/>
    </source>
</evidence>
<evidence type="ECO:0000259" key="11">
    <source>
        <dbReference type="Pfam" id="PF02541"/>
    </source>
</evidence>